<reference evidence="1" key="1">
    <citation type="submission" date="2023-03" db="EMBL/GenBank/DDBJ databases">
        <title>Massive genome expansion in bonnet fungi (Mycena s.s.) driven by repeated elements and novel gene families across ecological guilds.</title>
        <authorList>
            <consortium name="Lawrence Berkeley National Laboratory"/>
            <person name="Harder C.B."/>
            <person name="Miyauchi S."/>
            <person name="Viragh M."/>
            <person name="Kuo A."/>
            <person name="Thoen E."/>
            <person name="Andreopoulos B."/>
            <person name="Lu D."/>
            <person name="Skrede I."/>
            <person name="Drula E."/>
            <person name="Henrissat B."/>
            <person name="Morin E."/>
            <person name="Kohler A."/>
            <person name="Barry K."/>
            <person name="LaButti K."/>
            <person name="Morin E."/>
            <person name="Salamov A."/>
            <person name="Lipzen A."/>
            <person name="Mereny Z."/>
            <person name="Hegedus B."/>
            <person name="Baldrian P."/>
            <person name="Stursova M."/>
            <person name="Weitz H."/>
            <person name="Taylor A."/>
            <person name="Grigoriev I.V."/>
            <person name="Nagy L.G."/>
            <person name="Martin F."/>
            <person name="Kauserud H."/>
        </authorList>
    </citation>
    <scope>NUCLEOTIDE SEQUENCE</scope>
    <source>
        <strain evidence="1">9284</strain>
    </source>
</reference>
<evidence type="ECO:0000313" key="1">
    <source>
        <dbReference type="EMBL" id="KAJ7636770.1"/>
    </source>
</evidence>
<sequence>LLPSAMPLLPLPALPAELWAIIHRLALPDMRPSYEAAPAEALSEADLTRYLQAARDLVQVCRSWNALAHHLLYENVSVNDRFASLDAALDPETARHVRRIRLSTRRLDHNAVILRRCRQAVLIVQPGFKNLPAAVSQHSLINSRALFWAQSAPMQAVRSFELLESMLEATPNLVHLSLSTSCSYFEPRETLLVPPLPNLTSLVLSHVRSFYVCPFFDQRPQLTHLTIDSVHIKQGCVPILPSLLVLTLLSEPVTRVVPFPDILERFPNLRELEYDVRNSIEYPGFFSGTGEETMTSLLCVRLRASTKGLDRFAAAHFRLFLKPMFKAVESVVLDGPNWDAAWMRRDWKAYQRLSDELCARGGGIAVDLG</sequence>
<organism evidence="1 2">
    <name type="scientific">Roridomyces roridus</name>
    <dbReference type="NCBI Taxonomy" id="1738132"/>
    <lineage>
        <taxon>Eukaryota</taxon>
        <taxon>Fungi</taxon>
        <taxon>Dikarya</taxon>
        <taxon>Basidiomycota</taxon>
        <taxon>Agaricomycotina</taxon>
        <taxon>Agaricomycetes</taxon>
        <taxon>Agaricomycetidae</taxon>
        <taxon>Agaricales</taxon>
        <taxon>Marasmiineae</taxon>
        <taxon>Mycenaceae</taxon>
        <taxon>Roridomyces</taxon>
    </lineage>
</organism>
<dbReference type="Gene3D" id="3.80.10.10">
    <property type="entry name" value="Ribonuclease Inhibitor"/>
    <property type="match status" value="1"/>
</dbReference>
<gene>
    <name evidence="1" type="ORF">FB45DRAFT_907305</name>
</gene>
<dbReference type="InterPro" id="IPR032675">
    <property type="entry name" value="LRR_dom_sf"/>
</dbReference>
<accession>A0AAD7C1S1</accession>
<feature type="non-terminal residue" evidence="1">
    <location>
        <position position="1"/>
    </location>
</feature>
<dbReference type="AlphaFoldDB" id="A0AAD7C1S1"/>
<evidence type="ECO:0000313" key="2">
    <source>
        <dbReference type="Proteomes" id="UP001221142"/>
    </source>
</evidence>
<name>A0AAD7C1S1_9AGAR</name>
<dbReference type="SUPFAM" id="SSF52047">
    <property type="entry name" value="RNI-like"/>
    <property type="match status" value="1"/>
</dbReference>
<dbReference type="Proteomes" id="UP001221142">
    <property type="component" value="Unassembled WGS sequence"/>
</dbReference>
<keyword evidence="2" id="KW-1185">Reference proteome</keyword>
<proteinExistence type="predicted"/>
<protein>
    <submittedName>
        <fullName evidence="1">Uncharacterized protein</fullName>
    </submittedName>
</protein>
<feature type="non-terminal residue" evidence="1">
    <location>
        <position position="369"/>
    </location>
</feature>
<comment type="caution">
    <text evidence="1">The sequence shown here is derived from an EMBL/GenBank/DDBJ whole genome shotgun (WGS) entry which is preliminary data.</text>
</comment>
<dbReference type="EMBL" id="JARKIF010000006">
    <property type="protein sequence ID" value="KAJ7636770.1"/>
    <property type="molecule type" value="Genomic_DNA"/>
</dbReference>